<evidence type="ECO:0000256" key="10">
    <source>
        <dbReference type="SAM" id="MobiDB-lite"/>
    </source>
</evidence>
<dbReference type="PANTHER" id="PTHR23354">
    <property type="entry name" value="NUCLEOLAR PROTEIN 7/ESTROGEN RECEPTOR COACTIVATOR-RELATED"/>
    <property type="match status" value="1"/>
</dbReference>
<evidence type="ECO:0000256" key="11">
    <source>
        <dbReference type="SAM" id="SignalP"/>
    </source>
</evidence>
<dbReference type="Gene3D" id="1.10.472.80">
    <property type="entry name" value="Ypt/Rab-GAP domain of gyp1p, domain 3"/>
    <property type="match status" value="1"/>
</dbReference>
<keyword evidence="6" id="KW-0472">Membrane</keyword>
<evidence type="ECO:0000256" key="1">
    <source>
        <dbReference type="ARBA" id="ARBA00004156"/>
    </source>
</evidence>
<evidence type="ECO:0000256" key="3">
    <source>
        <dbReference type="ARBA" id="ARBA00011546"/>
    </source>
</evidence>
<protein>
    <recommendedName>
        <fullName evidence="4">TBC1 domain family member 24</fullName>
    </recommendedName>
</protein>
<evidence type="ECO:0000256" key="9">
    <source>
        <dbReference type="ARBA" id="ARBA00046245"/>
    </source>
</evidence>
<evidence type="ECO:0000256" key="4">
    <source>
        <dbReference type="ARBA" id="ARBA00014206"/>
    </source>
</evidence>
<evidence type="ECO:0000256" key="6">
    <source>
        <dbReference type="ARBA" id="ARBA00023136"/>
    </source>
</evidence>
<name>A0A5N5Q6X2_PANHP</name>
<accession>A0A5N5Q6X2</accession>
<dbReference type="SUPFAM" id="SSF47923">
    <property type="entry name" value="Ypt/Rab-GAP domain of gyp1p"/>
    <property type="match status" value="2"/>
</dbReference>
<evidence type="ECO:0000256" key="7">
    <source>
        <dbReference type="ARBA" id="ARBA00023329"/>
    </source>
</evidence>
<evidence type="ECO:0000313" key="14">
    <source>
        <dbReference type="Proteomes" id="UP000327468"/>
    </source>
</evidence>
<dbReference type="EMBL" id="VFJC01000002">
    <property type="protein sequence ID" value="KAB5587273.1"/>
    <property type="molecule type" value="Genomic_DNA"/>
</dbReference>
<feature type="domain" description="TLDc" evidence="12">
    <location>
        <begin position="337"/>
        <end position="578"/>
    </location>
</feature>
<sequence>MKKRYGRLVSLWKVCSLCLCVACVQRSKVMGEDSGVFVDWSLMADVSREAAPGKTEYTDAKERKRHARSGQWVKSHSQRALVYRRLIKALPCRSVTPDASTYRAATEKQAKRDSATDAKLKNGDMLAVALPEFASGAPVPHYCLKRESASSVGSILEHLASEFPDISYCPLLPAVTALLLHWCSDEAQCFEAVARLLATTQQQRMLHQTFLAHRASCMTFGDLARKHCPAAHEYIVSLVTEKKEDVAEVYGDWQRWVFGDLPFSHAARVMDVFLVEGFKVLYRVALALLKLYRKQKLDKRTSRKDSDGVRGDMREFVKGIASSVSPDKLMEKAFAIRLFSRKEINLLQLANEKALQQKGITVQQKRCNVDLTVNVDSFCSDIISVKEIRDVWSWIPERFALCQPQLLFSTSTHGCSLNRFYSQYWEERKRGGNTLSFFGTGECFVFKMKPEVERYEWVIIKHPELASSVSDRAADANAPDSDENIHSLPVEAPPNSGTDSTHLSPFLAARHFHLNVHNTSMFMAGNVESIIIGGGEGNALYIDSELNHGRTGRCSTFDSPPLCSENFQIAVLEVWGFQDAMAT</sequence>
<evidence type="ECO:0000313" key="13">
    <source>
        <dbReference type="EMBL" id="KAB5587273.1"/>
    </source>
</evidence>
<keyword evidence="11" id="KW-0732">Signal</keyword>
<dbReference type="GO" id="GO:0030659">
    <property type="term" value="C:cytoplasmic vesicle membrane"/>
    <property type="evidence" value="ECO:0007669"/>
    <property type="project" value="UniProtKB-SubCell"/>
</dbReference>
<feature type="signal peptide" evidence="11">
    <location>
        <begin position="1"/>
        <end position="31"/>
    </location>
</feature>
<feature type="chain" id="PRO_5024337238" description="TBC1 domain family member 24" evidence="11">
    <location>
        <begin position="32"/>
        <end position="583"/>
    </location>
</feature>
<comment type="function">
    <text evidence="9">May act as a GTPase-activating protein for Rab family protein(s). Involved in neuronal projections development, probably through a negative modulation of ARF6 function. Involved in the regulation of synaptic vesicle trafficking.</text>
</comment>
<feature type="region of interest" description="Disordered" evidence="10">
    <location>
        <begin position="471"/>
        <end position="499"/>
    </location>
</feature>
<evidence type="ECO:0000256" key="5">
    <source>
        <dbReference type="ARBA" id="ARBA00023018"/>
    </source>
</evidence>
<evidence type="ECO:0000256" key="2">
    <source>
        <dbReference type="ARBA" id="ARBA00004184"/>
    </source>
</evidence>
<dbReference type="InterPro" id="IPR006571">
    <property type="entry name" value="TLDc_dom"/>
</dbReference>
<dbReference type="GO" id="GO:0045202">
    <property type="term" value="C:synapse"/>
    <property type="evidence" value="ECO:0007669"/>
    <property type="project" value="UniProtKB-SubCell"/>
</dbReference>
<dbReference type="PANTHER" id="PTHR23354:SF122">
    <property type="entry name" value="GTPASE-ACTIVATING PROTEIN SKYWALKER"/>
    <property type="match status" value="1"/>
</dbReference>
<gene>
    <name evidence="13" type="ORF">PHYPO_G00011290</name>
</gene>
<comment type="subcellular location">
    <subcellularLocation>
        <location evidence="1">Cytoplasmic vesicle membrane</location>
    </subcellularLocation>
    <subcellularLocation>
        <location evidence="2">Endomembrane system</location>
        <topology evidence="2">Peripheral membrane protein</topology>
    </subcellularLocation>
    <subcellularLocation>
        <location evidence="8">Synapse</location>
    </subcellularLocation>
</comment>
<dbReference type="Proteomes" id="UP000327468">
    <property type="component" value="Chromosome 1"/>
</dbReference>
<organism evidence="13 14">
    <name type="scientific">Pangasianodon hypophthalmus</name>
    <name type="common">Striped catfish</name>
    <name type="synonym">Helicophagus hypophthalmus</name>
    <dbReference type="NCBI Taxonomy" id="310915"/>
    <lineage>
        <taxon>Eukaryota</taxon>
        <taxon>Metazoa</taxon>
        <taxon>Chordata</taxon>
        <taxon>Craniata</taxon>
        <taxon>Vertebrata</taxon>
        <taxon>Euteleostomi</taxon>
        <taxon>Actinopterygii</taxon>
        <taxon>Neopterygii</taxon>
        <taxon>Teleostei</taxon>
        <taxon>Ostariophysi</taxon>
        <taxon>Siluriformes</taxon>
        <taxon>Pangasiidae</taxon>
        <taxon>Pangasianodon</taxon>
    </lineage>
</organism>
<comment type="caution">
    <text evidence="13">The sequence shown here is derived from an EMBL/GenBank/DDBJ whole genome shotgun (WGS) entry which is preliminary data.</text>
</comment>
<evidence type="ECO:0000256" key="8">
    <source>
        <dbReference type="ARBA" id="ARBA00034103"/>
    </source>
</evidence>
<comment type="subunit">
    <text evidence="3">Interacts with ARF6.</text>
</comment>
<keyword evidence="7" id="KW-0968">Cytoplasmic vesicle</keyword>
<dbReference type="SMART" id="SM00584">
    <property type="entry name" value="TLDc"/>
    <property type="match status" value="1"/>
</dbReference>
<reference evidence="13 14" key="1">
    <citation type="submission" date="2019-06" db="EMBL/GenBank/DDBJ databases">
        <title>A chromosome-scale genome assembly of the striped catfish, Pangasianodon hypophthalmus.</title>
        <authorList>
            <person name="Wen M."/>
            <person name="Zahm M."/>
            <person name="Roques C."/>
            <person name="Cabau C."/>
            <person name="Klopp C."/>
            <person name="Donnadieu C."/>
            <person name="Jouanno E."/>
            <person name="Avarre J.-C."/>
            <person name="Campet M."/>
            <person name="Ha T.T.T."/>
            <person name="Dugue R."/>
            <person name="Lampietro C."/>
            <person name="Louis A."/>
            <person name="Herpin A."/>
            <person name="Echchiki A."/>
            <person name="Berthelot C."/>
            <person name="Parey E."/>
            <person name="Roest-Crollius H."/>
            <person name="Braasch I."/>
            <person name="Postlethwait J."/>
            <person name="Bobe J."/>
            <person name="Montfort J."/>
            <person name="Bouchez O."/>
            <person name="Begum T."/>
            <person name="Schartl M."/>
            <person name="Guiguen Y."/>
        </authorList>
    </citation>
    <scope>NUCLEOTIDE SEQUENCE [LARGE SCALE GENOMIC DNA]</scope>
    <source>
        <strain evidence="13 14">Indonesia</strain>
        <tissue evidence="13">Blood</tissue>
    </source>
</reference>
<dbReference type="GO" id="GO:0012505">
    <property type="term" value="C:endomembrane system"/>
    <property type="evidence" value="ECO:0007669"/>
    <property type="project" value="UniProtKB-SubCell"/>
</dbReference>
<keyword evidence="5" id="KW-0770">Synapse</keyword>
<dbReference type="InterPro" id="IPR000195">
    <property type="entry name" value="Rab-GAP-TBC_dom"/>
</dbReference>
<dbReference type="Pfam" id="PF07534">
    <property type="entry name" value="TLD"/>
    <property type="match status" value="1"/>
</dbReference>
<dbReference type="Pfam" id="PF00566">
    <property type="entry name" value="RabGAP-TBC"/>
    <property type="match status" value="1"/>
</dbReference>
<evidence type="ECO:0000259" key="12">
    <source>
        <dbReference type="PROSITE" id="PS51886"/>
    </source>
</evidence>
<keyword evidence="14" id="KW-1185">Reference proteome</keyword>
<dbReference type="PROSITE" id="PS51886">
    <property type="entry name" value="TLDC"/>
    <property type="match status" value="1"/>
</dbReference>
<dbReference type="InterPro" id="IPR035969">
    <property type="entry name" value="Rab-GAP_TBC_sf"/>
</dbReference>
<proteinExistence type="predicted"/>
<dbReference type="AlphaFoldDB" id="A0A5N5Q6X2"/>